<keyword evidence="3" id="KW-0804">Transcription</keyword>
<organism evidence="4">
    <name type="scientific">Gordonia amarae</name>
    <dbReference type="NCBI Taxonomy" id="36821"/>
    <lineage>
        <taxon>Bacteria</taxon>
        <taxon>Bacillati</taxon>
        <taxon>Actinomycetota</taxon>
        <taxon>Actinomycetes</taxon>
        <taxon>Mycobacteriales</taxon>
        <taxon>Gordoniaceae</taxon>
        <taxon>Gordonia</taxon>
    </lineage>
</organism>
<dbReference type="FunFam" id="1.10.10.60:FF:000141">
    <property type="entry name" value="TetR family transcriptional regulator"/>
    <property type="match status" value="1"/>
</dbReference>
<dbReference type="InterPro" id="IPR001647">
    <property type="entry name" value="HTH_TetR"/>
</dbReference>
<keyword evidence="1" id="KW-0805">Transcription regulation</keyword>
<name>A0A857KGL4_9ACTN</name>
<sequence length="202" mass="21968">MTQVTYRGTRRSDAQEQQTHAIIRAAVDEFTRAGIRQASMESIAADAGVSRSTVYRRFPSKDELLAQVVRHLQMRFVTEIGQRVAGLDPRATVVEAFSLAVTGVRQNRLITQILADGAESTGILLGQQGGGLTELVDTFSGGIVTTLRAAGACMPDDEIKQAAEIQFRLVVSLLMSESTTVDVHDDASVRAFAEKFLAPMIW</sequence>
<dbReference type="PRINTS" id="PR00455">
    <property type="entry name" value="HTHTETR"/>
</dbReference>
<dbReference type="GO" id="GO:0045892">
    <property type="term" value="P:negative regulation of DNA-templated transcription"/>
    <property type="evidence" value="ECO:0007669"/>
    <property type="project" value="UniProtKB-ARBA"/>
</dbReference>
<accession>A0A857KGL4</accession>
<dbReference type="Gene3D" id="1.10.357.10">
    <property type="entry name" value="Tetracycline Repressor, domain 2"/>
    <property type="match status" value="1"/>
</dbReference>
<dbReference type="InterPro" id="IPR009057">
    <property type="entry name" value="Homeodomain-like_sf"/>
</dbReference>
<proteinExistence type="predicted"/>
<gene>
    <name evidence="4" type="ORF">GII30_04600</name>
</gene>
<dbReference type="PANTHER" id="PTHR30055:SF153">
    <property type="entry name" value="HTH-TYPE TRANSCRIPTIONAL REPRESSOR RV3405C"/>
    <property type="match status" value="1"/>
</dbReference>
<dbReference type="EMBL" id="CP045810">
    <property type="protein sequence ID" value="QHN38551.1"/>
    <property type="molecule type" value="Genomic_DNA"/>
</dbReference>
<keyword evidence="2" id="KW-0238">DNA-binding</keyword>
<reference evidence="4" key="1">
    <citation type="journal article" date="2021" name="Nat. Microbiol.">
        <title>Cocultivation of an ultrasmall environmental parasitic bacterium with lytic ability against bacteria associated with wastewater foams.</title>
        <authorList>
            <person name="Batinovic S."/>
            <person name="Rose J.J.A."/>
            <person name="Ratcliffe J."/>
            <person name="Seviour R.J."/>
            <person name="Petrovski S."/>
        </authorList>
    </citation>
    <scope>NUCLEOTIDE SEQUENCE</scope>
    <source>
        <strain evidence="4">CON44</strain>
    </source>
</reference>
<dbReference type="AlphaFoldDB" id="A0A857KGL4"/>
<dbReference type="GO" id="GO:0000976">
    <property type="term" value="F:transcription cis-regulatory region binding"/>
    <property type="evidence" value="ECO:0007669"/>
    <property type="project" value="TreeGrafter"/>
</dbReference>
<dbReference type="SUPFAM" id="SSF46689">
    <property type="entry name" value="Homeodomain-like"/>
    <property type="match status" value="1"/>
</dbReference>
<evidence type="ECO:0000256" key="3">
    <source>
        <dbReference type="ARBA" id="ARBA00023163"/>
    </source>
</evidence>
<evidence type="ECO:0000313" key="4">
    <source>
        <dbReference type="EMBL" id="QHN38551.1"/>
    </source>
</evidence>
<dbReference type="PROSITE" id="PS50977">
    <property type="entry name" value="HTH_TETR_2"/>
    <property type="match status" value="1"/>
</dbReference>
<protein>
    <submittedName>
        <fullName evidence="4">TetR family transcriptional regulator</fullName>
    </submittedName>
</protein>
<evidence type="ECO:0000256" key="1">
    <source>
        <dbReference type="ARBA" id="ARBA00023015"/>
    </source>
</evidence>
<dbReference type="InterPro" id="IPR050109">
    <property type="entry name" value="HTH-type_TetR-like_transc_reg"/>
</dbReference>
<dbReference type="Pfam" id="PF00440">
    <property type="entry name" value="TetR_N"/>
    <property type="match status" value="1"/>
</dbReference>
<dbReference type="PANTHER" id="PTHR30055">
    <property type="entry name" value="HTH-TYPE TRANSCRIPTIONAL REGULATOR RUTR"/>
    <property type="match status" value="1"/>
</dbReference>
<dbReference type="GO" id="GO:0003700">
    <property type="term" value="F:DNA-binding transcription factor activity"/>
    <property type="evidence" value="ECO:0007669"/>
    <property type="project" value="TreeGrafter"/>
</dbReference>
<dbReference type="RefSeq" id="WP_005187986.1">
    <property type="nucleotide sequence ID" value="NZ_CP045804.1"/>
</dbReference>
<evidence type="ECO:0000256" key="2">
    <source>
        <dbReference type="ARBA" id="ARBA00023125"/>
    </source>
</evidence>